<sequence length="143" mass="16963">MKYLTLFLQLVFLISCKSSDKKVDFKGVWIDKQVLESKGTIENDPTQFPLVLIEDDLADSLLIYFDSNNKYRVPTEFAYESYFVHVDKNTEYFLIPDIDKEELVFSNLKDKVFRRFVRVDSPLSRNDILDSNFRLEHFMQTLN</sequence>
<gene>
    <name evidence="1" type="ordered locus">Lbys_2885</name>
</gene>
<proteinExistence type="predicted"/>
<evidence type="ECO:0000313" key="2">
    <source>
        <dbReference type="Proteomes" id="UP000007435"/>
    </source>
</evidence>
<accession>E4RSH7</accession>
<dbReference type="Proteomes" id="UP000007435">
    <property type="component" value="Chromosome"/>
</dbReference>
<protein>
    <recommendedName>
        <fullName evidence="3">Lipoprotein</fullName>
    </recommendedName>
</protein>
<dbReference type="KEGG" id="lby:Lbys_2885"/>
<dbReference type="RefSeq" id="WP_013409579.1">
    <property type="nucleotide sequence ID" value="NC_014655.1"/>
</dbReference>
<dbReference type="AlphaFoldDB" id="E4RSH7"/>
<dbReference type="PROSITE" id="PS51257">
    <property type="entry name" value="PROKAR_LIPOPROTEIN"/>
    <property type="match status" value="1"/>
</dbReference>
<dbReference type="OrthoDB" id="1146847at2"/>
<evidence type="ECO:0000313" key="1">
    <source>
        <dbReference type="EMBL" id="ADQ18547.1"/>
    </source>
</evidence>
<reference key="1">
    <citation type="submission" date="2010-11" db="EMBL/GenBank/DDBJ databases">
        <title>The complete genome of Leadbetterella byssophila DSM 17132.</title>
        <authorList>
            <consortium name="US DOE Joint Genome Institute (JGI-PGF)"/>
            <person name="Lucas S."/>
            <person name="Copeland A."/>
            <person name="Lapidus A."/>
            <person name="Glavina del Rio T."/>
            <person name="Dalin E."/>
            <person name="Tice H."/>
            <person name="Bruce D."/>
            <person name="Goodwin L."/>
            <person name="Pitluck S."/>
            <person name="Kyrpides N."/>
            <person name="Mavromatis K."/>
            <person name="Ivanova N."/>
            <person name="Teshima H."/>
            <person name="Brettin T."/>
            <person name="Detter J.C."/>
            <person name="Han C."/>
            <person name="Tapia R."/>
            <person name="Land M."/>
            <person name="Hauser L."/>
            <person name="Markowitz V."/>
            <person name="Cheng J.-F."/>
            <person name="Hugenholtz P."/>
            <person name="Woyke T."/>
            <person name="Wu D."/>
            <person name="Tindall B."/>
            <person name="Pomrenke H.G."/>
            <person name="Brambilla E."/>
            <person name="Klenk H.-P."/>
            <person name="Eisen J.A."/>
        </authorList>
    </citation>
    <scope>NUCLEOTIDE SEQUENCE [LARGE SCALE GENOMIC DNA]</scope>
    <source>
        <strain>DSM 17132</strain>
    </source>
</reference>
<name>E4RSH7_LEAB4</name>
<dbReference type="EMBL" id="CP002305">
    <property type="protein sequence ID" value="ADQ18547.1"/>
    <property type="molecule type" value="Genomic_DNA"/>
</dbReference>
<keyword evidence="2" id="KW-1185">Reference proteome</keyword>
<reference evidence="1 2" key="2">
    <citation type="journal article" date="2011" name="Stand. Genomic Sci.">
        <title>Complete genome sequence of Leadbetterella byssophila type strain (4M15).</title>
        <authorList>
            <person name="Abt B."/>
            <person name="Teshima H."/>
            <person name="Lucas S."/>
            <person name="Lapidus A."/>
            <person name="Del Rio T.G."/>
            <person name="Nolan M."/>
            <person name="Tice H."/>
            <person name="Cheng J.F."/>
            <person name="Pitluck S."/>
            <person name="Liolios K."/>
            <person name="Pagani I."/>
            <person name="Ivanova N."/>
            <person name="Mavromatis K."/>
            <person name="Pati A."/>
            <person name="Tapia R."/>
            <person name="Han C."/>
            <person name="Goodwin L."/>
            <person name="Chen A."/>
            <person name="Palaniappan K."/>
            <person name="Land M."/>
            <person name="Hauser L."/>
            <person name="Chang Y.J."/>
            <person name="Jeffries C.D."/>
            <person name="Rohde M."/>
            <person name="Goker M."/>
            <person name="Tindall B.J."/>
            <person name="Detter J.C."/>
            <person name="Woyke T."/>
            <person name="Bristow J."/>
            <person name="Eisen J.A."/>
            <person name="Markowitz V."/>
            <person name="Hugenholtz P."/>
            <person name="Klenk H.P."/>
            <person name="Kyrpides N.C."/>
        </authorList>
    </citation>
    <scope>NUCLEOTIDE SEQUENCE [LARGE SCALE GENOMIC DNA]</scope>
    <source>
        <strain evidence="2">DSM 17132 / JCM 16389 / KACC 11308 / NBRC 106382 / 4M15</strain>
    </source>
</reference>
<dbReference type="HOGENOM" id="CLU_1803746_0_0_10"/>
<organism evidence="1 2">
    <name type="scientific">Leadbetterella byssophila (strain DSM 17132 / JCM 16389 / KACC 11308 / NBRC 106382 / 4M15)</name>
    <dbReference type="NCBI Taxonomy" id="649349"/>
    <lineage>
        <taxon>Bacteria</taxon>
        <taxon>Pseudomonadati</taxon>
        <taxon>Bacteroidota</taxon>
        <taxon>Cytophagia</taxon>
        <taxon>Cytophagales</taxon>
        <taxon>Leadbetterellaceae</taxon>
        <taxon>Leadbetterella</taxon>
    </lineage>
</organism>
<evidence type="ECO:0008006" key="3">
    <source>
        <dbReference type="Google" id="ProtNLM"/>
    </source>
</evidence>